<dbReference type="PANTHER" id="PTHR40691:SF3">
    <property type="entry name" value="(NA+)-NQR MATURATION NQRM"/>
    <property type="match status" value="1"/>
</dbReference>
<reference evidence="1 2" key="1">
    <citation type="submission" date="2019-11" db="EMBL/GenBank/DDBJ databases">
        <authorList>
            <person name="Holert J."/>
        </authorList>
    </citation>
    <scope>NUCLEOTIDE SEQUENCE [LARGE SCALE GENOMIC DNA]</scope>
    <source>
        <strain evidence="1">BC5_2</strain>
    </source>
</reference>
<evidence type="ECO:0000313" key="2">
    <source>
        <dbReference type="Proteomes" id="UP000434580"/>
    </source>
</evidence>
<accession>A0A5S9NLQ1</accession>
<gene>
    <name evidence="1" type="ORF">DPBNPPHM_03055</name>
</gene>
<proteinExistence type="predicted"/>
<dbReference type="AlphaFoldDB" id="A0A5S9NLQ1"/>
<protein>
    <recommendedName>
        <fullName evidence="3">ApbE family protein</fullName>
    </recommendedName>
</protein>
<dbReference type="PANTHER" id="PTHR40691">
    <property type="entry name" value="(NA+)-NQR MATURATION NQRM"/>
    <property type="match status" value="1"/>
</dbReference>
<name>A0A5S9NLQ1_9GAMM</name>
<dbReference type="OrthoDB" id="5296227at2"/>
<organism evidence="1 2">
    <name type="scientific">BD1-7 clade bacterium</name>
    <dbReference type="NCBI Taxonomy" id="2029982"/>
    <lineage>
        <taxon>Bacteria</taxon>
        <taxon>Pseudomonadati</taxon>
        <taxon>Pseudomonadota</taxon>
        <taxon>Gammaproteobacteria</taxon>
        <taxon>Cellvibrionales</taxon>
        <taxon>Spongiibacteraceae</taxon>
        <taxon>BD1-7 clade</taxon>
    </lineage>
</organism>
<evidence type="ECO:0000313" key="1">
    <source>
        <dbReference type="EMBL" id="CAA0091662.1"/>
    </source>
</evidence>
<evidence type="ECO:0008006" key="3">
    <source>
        <dbReference type="Google" id="ProtNLM"/>
    </source>
</evidence>
<dbReference type="InterPro" id="IPR007495">
    <property type="entry name" value="NqrM"/>
</dbReference>
<dbReference type="Proteomes" id="UP000434580">
    <property type="component" value="Unassembled WGS sequence"/>
</dbReference>
<dbReference type="EMBL" id="CACSII010000002">
    <property type="protein sequence ID" value="CAA0091662.1"/>
    <property type="molecule type" value="Genomic_DNA"/>
</dbReference>
<sequence>MEMVIVTFCVFVLFFIAMSLGYIFQNKPLRGSCGGVAKLMGNENCEICGGDPNKCETEQEKAAATDLAYDATATRKK</sequence>
<dbReference type="Pfam" id="PF04400">
    <property type="entry name" value="NqrM"/>
    <property type="match status" value="1"/>
</dbReference>